<protein>
    <submittedName>
        <fullName evidence="1">Uncharacterized protein</fullName>
    </submittedName>
</protein>
<keyword evidence="2" id="KW-1185">Reference proteome</keyword>
<accession>A0AAW1SAH3</accession>
<organism evidence="1 2">
    <name type="scientific">Elliptochloris bilobata</name>
    <dbReference type="NCBI Taxonomy" id="381761"/>
    <lineage>
        <taxon>Eukaryota</taxon>
        <taxon>Viridiplantae</taxon>
        <taxon>Chlorophyta</taxon>
        <taxon>core chlorophytes</taxon>
        <taxon>Trebouxiophyceae</taxon>
        <taxon>Trebouxiophyceae incertae sedis</taxon>
        <taxon>Elliptochloris clade</taxon>
        <taxon>Elliptochloris</taxon>
    </lineage>
</organism>
<dbReference type="Gene3D" id="3.10.20.90">
    <property type="entry name" value="Phosphatidylinositol 3-kinase Catalytic Subunit, Chain A, domain 1"/>
    <property type="match status" value="1"/>
</dbReference>
<name>A0AAW1SAH3_9CHLO</name>
<gene>
    <name evidence="1" type="ORF">WJX81_000690</name>
</gene>
<sequence length="207" mass="22587">MDYVTRTVLAALSQASEVSLRGDALLPLLDDWPVASSANSTSVLSHLQYLRKAAARPVKTTSGDWVHVALTASQIDTGEPRHSFAFKLHGRPSAIIATPLLMQAAGKHVAPRWLQKLTVSDHLAAWDATHMSVNRACNVDEGGEAEKAHRERMHELASKAGSMRMFVRTLTGETILLAVNSQDSIELVKFRIQATHTPVSVFHGVSY</sequence>
<proteinExistence type="predicted"/>
<evidence type="ECO:0000313" key="1">
    <source>
        <dbReference type="EMBL" id="KAK9842448.1"/>
    </source>
</evidence>
<reference evidence="1 2" key="1">
    <citation type="journal article" date="2024" name="Nat. Commun.">
        <title>Phylogenomics reveals the evolutionary origins of lichenization in chlorophyte algae.</title>
        <authorList>
            <person name="Puginier C."/>
            <person name="Libourel C."/>
            <person name="Otte J."/>
            <person name="Skaloud P."/>
            <person name="Haon M."/>
            <person name="Grisel S."/>
            <person name="Petersen M."/>
            <person name="Berrin J.G."/>
            <person name="Delaux P.M."/>
            <person name="Dal Grande F."/>
            <person name="Keller J."/>
        </authorList>
    </citation>
    <scope>NUCLEOTIDE SEQUENCE [LARGE SCALE GENOMIC DNA]</scope>
    <source>
        <strain evidence="1 2">SAG 245.80</strain>
    </source>
</reference>
<dbReference type="Proteomes" id="UP001445335">
    <property type="component" value="Unassembled WGS sequence"/>
</dbReference>
<comment type="caution">
    <text evidence="1">The sequence shown here is derived from an EMBL/GenBank/DDBJ whole genome shotgun (WGS) entry which is preliminary data.</text>
</comment>
<dbReference type="EMBL" id="JALJOU010000007">
    <property type="protein sequence ID" value="KAK9842448.1"/>
    <property type="molecule type" value="Genomic_DNA"/>
</dbReference>
<dbReference type="AlphaFoldDB" id="A0AAW1SAH3"/>
<evidence type="ECO:0000313" key="2">
    <source>
        <dbReference type="Proteomes" id="UP001445335"/>
    </source>
</evidence>